<keyword evidence="3" id="KW-1185">Reference proteome</keyword>
<dbReference type="PANTHER" id="PTHR30411">
    <property type="entry name" value="CYTOPLASMIC PROTEIN"/>
    <property type="match status" value="1"/>
</dbReference>
<dbReference type="InterPro" id="IPR007214">
    <property type="entry name" value="YbaK/aa-tRNA-synth-assoc-dom"/>
</dbReference>
<evidence type="ECO:0000313" key="3">
    <source>
        <dbReference type="Proteomes" id="UP001374803"/>
    </source>
</evidence>
<dbReference type="RefSeq" id="WP_394839317.1">
    <property type="nucleotide sequence ID" value="NZ_CP089929.1"/>
</dbReference>
<organism evidence="2 3">
    <name type="scientific">Pendulispora rubella</name>
    <dbReference type="NCBI Taxonomy" id="2741070"/>
    <lineage>
        <taxon>Bacteria</taxon>
        <taxon>Pseudomonadati</taxon>
        <taxon>Myxococcota</taxon>
        <taxon>Myxococcia</taxon>
        <taxon>Myxococcales</taxon>
        <taxon>Sorangiineae</taxon>
        <taxon>Pendulisporaceae</taxon>
        <taxon>Pendulispora</taxon>
    </lineage>
</organism>
<reference evidence="2" key="1">
    <citation type="submission" date="2021-12" db="EMBL/GenBank/DDBJ databases">
        <title>Discovery of the Pendulisporaceae a myxobacterial family with distinct sporulation behavior and unique specialized metabolism.</title>
        <authorList>
            <person name="Garcia R."/>
            <person name="Popoff A."/>
            <person name="Bader C.D."/>
            <person name="Loehr J."/>
            <person name="Walesch S."/>
            <person name="Walt C."/>
            <person name="Boldt J."/>
            <person name="Bunk B."/>
            <person name="Haeckl F.J.F.P.J."/>
            <person name="Gunesch A.P."/>
            <person name="Birkelbach J."/>
            <person name="Nuebel U."/>
            <person name="Pietschmann T."/>
            <person name="Bach T."/>
            <person name="Mueller R."/>
        </authorList>
    </citation>
    <scope>NUCLEOTIDE SEQUENCE</scope>
    <source>
        <strain evidence="2">MSr11367</strain>
    </source>
</reference>
<name>A0ABZ2LKI1_9BACT</name>
<dbReference type="InterPro" id="IPR036754">
    <property type="entry name" value="YbaK/aa-tRNA-synt-asso_dom_sf"/>
</dbReference>
<sequence>MNEKIDDIATIENRVHAHARAVGADFEVLPCDPALADTAAFCAHYGIEMEDSANAILVASKGEPRKYAVCVLLATTRLDVNKAVCQQLACKRASFADADETARITGMILGGVTVFGLPPDLPLFVDAAVMARARVVVGGGSRSSKLRIDPAIFRTMPGVTLVENLAKGP</sequence>
<dbReference type="Proteomes" id="UP001374803">
    <property type="component" value="Chromosome"/>
</dbReference>
<evidence type="ECO:0000259" key="1">
    <source>
        <dbReference type="Pfam" id="PF04073"/>
    </source>
</evidence>
<dbReference type="Gene3D" id="3.90.960.10">
    <property type="entry name" value="YbaK/aminoacyl-tRNA synthetase-associated domain"/>
    <property type="match status" value="1"/>
</dbReference>
<gene>
    <name evidence="2" type="ORF">LVJ94_20740</name>
</gene>
<feature type="domain" description="YbaK/aminoacyl-tRNA synthetase-associated" evidence="1">
    <location>
        <begin position="33"/>
        <end position="151"/>
    </location>
</feature>
<dbReference type="SUPFAM" id="SSF55826">
    <property type="entry name" value="YbaK/ProRS associated domain"/>
    <property type="match status" value="1"/>
</dbReference>
<proteinExistence type="predicted"/>
<dbReference type="Pfam" id="PF04073">
    <property type="entry name" value="tRNA_edit"/>
    <property type="match status" value="1"/>
</dbReference>
<dbReference type="PANTHER" id="PTHR30411:SF1">
    <property type="entry name" value="CYTOPLASMIC PROTEIN"/>
    <property type="match status" value="1"/>
</dbReference>
<dbReference type="EMBL" id="CP089983">
    <property type="protein sequence ID" value="WXB09645.1"/>
    <property type="molecule type" value="Genomic_DNA"/>
</dbReference>
<evidence type="ECO:0000313" key="2">
    <source>
        <dbReference type="EMBL" id="WXB09645.1"/>
    </source>
</evidence>
<protein>
    <recommendedName>
        <fullName evidence="1">YbaK/aminoacyl-tRNA synthetase-associated domain-containing protein</fullName>
    </recommendedName>
</protein>
<accession>A0ABZ2LKI1</accession>